<dbReference type="Pfam" id="PF00436">
    <property type="entry name" value="SSB"/>
    <property type="match status" value="1"/>
</dbReference>
<dbReference type="SUPFAM" id="SSF50249">
    <property type="entry name" value="Nucleic acid-binding proteins"/>
    <property type="match status" value="1"/>
</dbReference>
<keyword evidence="1 2" id="KW-0238">DNA-binding</keyword>
<name>A0ABW6KDV2_9BACI</name>
<dbReference type="PROSITE" id="PS50935">
    <property type="entry name" value="SSB"/>
    <property type="match status" value="1"/>
</dbReference>
<protein>
    <submittedName>
        <fullName evidence="3">Single-stranded DNA-binding protein</fullName>
    </submittedName>
</protein>
<organism evidence="3 4">
    <name type="scientific">Cytobacillus spartinae</name>
    <dbReference type="NCBI Taxonomy" id="3299023"/>
    <lineage>
        <taxon>Bacteria</taxon>
        <taxon>Bacillati</taxon>
        <taxon>Bacillota</taxon>
        <taxon>Bacilli</taxon>
        <taxon>Bacillales</taxon>
        <taxon>Bacillaceae</taxon>
        <taxon>Cytobacillus</taxon>
    </lineage>
</organism>
<evidence type="ECO:0000256" key="2">
    <source>
        <dbReference type="PROSITE-ProRule" id="PRU00252"/>
    </source>
</evidence>
<keyword evidence="4" id="KW-1185">Reference proteome</keyword>
<evidence type="ECO:0000313" key="4">
    <source>
        <dbReference type="Proteomes" id="UP001601059"/>
    </source>
</evidence>
<reference evidence="3 4" key="1">
    <citation type="submission" date="2024-08" db="EMBL/GenBank/DDBJ databases">
        <title>Two novel Cytobacillus novel species.</title>
        <authorList>
            <person name="Liu G."/>
        </authorList>
    </citation>
    <scope>NUCLEOTIDE SEQUENCE [LARGE SCALE GENOMIC DNA]</scope>
    <source>
        <strain evidence="3 4">FJAT-54145</strain>
    </source>
</reference>
<dbReference type="RefSeq" id="WP_389360680.1">
    <property type="nucleotide sequence ID" value="NZ_JBIACK010000004.1"/>
</dbReference>
<proteinExistence type="predicted"/>
<dbReference type="EMBL" id="JBIACK010000004">
    <property type="protein sequence ID" value="MFE8700973.1"/>
    <property type="molecule type" value="Genomic_DNA"/>
</dbReference>
<sequence length="125" mass="14047">MAKANHVFLLGSLCSDVDFRILPKSGVSYAKYQMAINRDKNKGTDYPWVCSFGKQAESDVAHLRKSSQCLVRGRIQTREFMQPLTCPSCSHEWEKPSVATEVVADNVEYLNNCHFPEKDSETASA</sequence>
<evidence type="ECO:0000256" key="1">
    <source>
        <dbReference type="ARBA" id="ARBA00023125"/>
    </source>
</evidence>
<dbReference type="Gene3D" id="2.40.50.140">
    <property type="entry name" value="Nucleic acid-binding proteins"/>
    <property type="match status" value="1"/>
</dbReference>
<dbReference type="CDD" id="cd04496">
    <property type="entry name" value="SSB_OBF"/>
    <property type="match status" value="1"/>
</dbReference>
<comment type="caution">
    <text evidence="3">The sequence shown here is derived from an EMBL/GenBank/DDBJ whole genome shotgun (WGS) entry which is preliminary data.</text>
</comment>
<gene>
    <name evidence="3" type="ORF">ACFYKX_10125</name>
</gene>
<evidence type="ECO:0000313" key="3">
    <source>
        <dbReference type="EMBL" id="MFE8700973.1"/>
    </source>
</evidence>
<dbReference type="InterPro" id="IPR012340">
    <property type="entry name" value="NA-bd_OB-fold"/>
</dbReference>
<dbReference type="InterPro" id="IPR000424">
    <property type="entry name" value="Primosome_PriB/ssb"/>
</dbReference>
<accession>A0ABW6KDV2</accession>
<dbReference type="GO" id="GO:0003677">
    <property type="term" value="F:DNA binding"/>
    <property type="evidence" value="ECO:0007669"/>
    <property type="project" value="UniProtKB-KW"/>
</dbReference>
<dbReference type="Proteomes" id="UP001601059">
    <property type="component" value="Unassembled WGS sequence"/>
</dbReference>